<dbReference type="InterPro" id="IPR035996">
    <property type="entry name" value="4pyrrol_Methylase_sf"/>
</dbReference>
<sequence length="501" mass="56003">MTYMPLFFKTNSSRPALIIGGGEIACAKAKALISCDTNIVVASKKISEPLRKLQIEHGFKIIPRDYKDSLIEGNAFVIAATNNDFVNRQVAKHCRAVNIPVNVVDNPKLCDFIFPALVRRGPLQIAISSGGISPVLARIIKQTIERIIPPYYERIIDFLRTKKELLRDHLNHIQPRRLFVETLLNGPIAEEALEGNTNHASELLEKALATTNDCKQAGLYLIGTGPGHPELITLKGMRLISQADVVLYDRLIPPDLIEQYARKDASVIAVGKTRNHHHKKQEDIGCMIERYLKQDKIVVRLKGGDPGIFGHCAEEINIAKHLDVPYHIVPGVSAVTGCAAYSGFPLTERGGSNSLHILTLYSKEIEQEFIWNKLRGTQKDTLAFYMSTPNTSILCKKLIGIGFQPDTPILLIEQGTTPFHREYPATLSTFTLKYHARRFKSPSLVIVGNVTRFSMAHQRTNNQVDLEETKASYFAPLPQSSEKPIFANHPTAFTDRVQREK</sequence>
<keyword evidence="6" id="KW-0949">S-adenosyl-L-methionine</keyword>
<dbReference type="Pfam" id="PF13241">
    <property type="entry name" value="NAD_binding_7"/>
    <property type="match status" value="1"/>
</dbReference>
<feature type="active site" description="Proton acceptor" evidence="15">
    <location>
        <position position="249"/>
    </location>
</feature>
<dbReference type="InterPro" id="IPR028281">
    <property type="entry name" value="Sirohaem_synthase_central"/>
</dbReference>
<dbReference type="OrthoDB" id="9815856at2"/>
<dbReference type="EC" id="2.1.1.107" evidence="20"/>
<evidence type="ECO:0000256" key="1">
    <source>
        <dbReference type="ARBA" id="ARBA00005010"/>
    </source>
</evidence>
<dbReference type="FunFam" id="3.40.1010.10:FF:000001">
    <property type="entry name" value="Siroheme synthase"/>
    <property type="match status" value="1"/>
</dbReference>
<dbReference type="PANTHER" id="PTHR45790">
    <property type="entry name" value="SIROHEME SYNTHASE-RELATED"/>
    <property type="match status" value="1"/>
</dbReference>
<dbReference type="GO" id="GO:0043115">
    <property type="term" value="F:precorrin-2 dehydrogenase activity"/>
    <property type="evidence" value="ECO:0007669"/>
    <property type="project" value="UniProtKB-EC"/>
</dbReference>
<dbReference type="InterPro" id="IPR006366">
    <property type="entry name" value="CobA/CysG_C"/>
</dbReference>
<dbReference type="InterPro" id="IPR006367">
    <property type="entry name" value="Sirohaem_synthase_N"/>
</dbReference>
<dbReference type="SUPFAM" id="SSF53790">
    <property type="entry name" value="Tetrapyrrole methylase"/>
    <property type="match status" value="1"/>
</dbReference>
<feature type="active site" description="Proton donor" evidence="15">
    <location>
        <position position="272"/>
    </location>
</feature>
<dbReference type="InterPro" id="IPR012409">
    <property type="entry name" value="Sirohaem_synth"/>
</dbReference>
<feature type="domain" description="Siroheme synthase central" evidence="19">
    <location>
        <begin position="120"/>
        <end position="146"/>
    </location>
</feature>
<keyword evidence="8" id="KW-0520">NAD</keyword>
<proteinExistence type="inferred from homology"/>
<dbReference type="GO" id="GO:0019354">
    <property type="term" value="P:siroheme biosynthetic process"/>
    <property type="evidence" value="ECO:0007669"/>
    <property type="project" value="UniProtKB-UniPathway"/>
</dbReference>
<keyword evidence="5 16" id="KW-0808">Transferase</keyword>
<evidence type="ECO:0000259" key="18">
    <source>
        <dbReference type="Pfam" id="PF10414"/>
    </source>
</evidence>
<dbReference type="InterPro" id="IPR000878">
    <property type="entry name" value="4pyrrol_Mease"/>
</dbReference>
<dbReference type="NCBIfam" id="NF007922">
    <property type="entry name" value="PRK10637.1"/>
    <property type="match status" value="1"/>
</dbReference>
<reference evidence="20 21" key="1">
    <citation type="submission" date="2019-06" db="EMBL/GenBank/DDBJ databases">
        <title>Draft genome of Aliikangiella marina GYP-15.</title>
        <authorList>
            <person name="Wang G."/>
        </authorList>
    </citation>
    <scope>NUCLEOTIDE SEQUENCE [LARGE SCALE GENOMIC DNA]</scope>
    <source>
        <strain evidence="20 21">GYP-15</strain>
    </source>
</reference>
<dbReference type="Proteomes" id="UP000317839">
    <property type="component" value="Unassembled WGS sequence"/>
</dbReference>
<dbReference type="Gene3D" id="3.40.50.720">
    <property type="entry name" value="NAD(P)-binding Rossmann-like Domain"/>
    <property type="match status" value="1"/>
</dbReference>
<evidence type="ECO:0000256" key="9">
    <source>
        <dbReference type="ARBA" id="ARBA00023239"/>
    </source>
</evidence>
<keyword evidence="21" id="KW-1185">Reference proteome</keyword>
<dbReference type="GO" id="GO:0032259">
    <property type="term" value="P:methylation"/>
    <property type="evidence" value="ECO:0007669"/>
    <property type="project" value="UniProtKB-KW"/>
</dbReference>
<keyword evidence="4 16" id="KW-0489">Methyltransferase</keyword>
<feature type="domain" description="Tetrapyrrole methylase" evidence="17">
    <location>
        <begin position="219"/>
        <end position="429"/>
    </location>
</feature>
<dbReference type="NCBIfam" id="TIGR01469">
    <property type="entry name" value="cobA_cysG_Cterm"/>
    <property type="match status" value="1"/>
</dbReference>
<dbReference type="PROSITE" id="PS00839">
    <property type="entry name" value="SUMT_1"/>
    <property type="match status" value="1"/>
</dbReference>
<dbReference type="PROSITE" id="PS00840">
    <property type="entry name" value="SUMT_2"/>
    <property type="match status" value="1"/>
</dbReference>
<evidence type="ECO:0000256" key="10">
    <source>
        <dbReference type="ARBA" id="ARBA00023244"/>
    </source>
</evidence>
<comment type="caution">
    <text evidence="20">The sequence shown here is derived from an EMBL/GenBank/DDBJ whole genome shotgun (WGS) entry which is preliminary data.</text>
</comment>
<dbReference type="InterPro" id="IPR014776">
    <property type="entry name" value="4pyrrole_Mease_sub2"/>
</dbReference>
<evidence type="ECO:0000313" key="21">
    <source>
        <dbReference type="Proteomes" id="UP000317839"/>
    </source>
</evidence>
<evidence type="ECO:0000256" key="16">
    <source>
        <dbReference type="RuleBase" id="RU003960"/>
    </source>
</evidence>
<dbReference type="NCBIfam" id="NF004790">
    <property type="entry name" value="PRK06136.1"/>
    <property type="match status" value="1"/>
</dbReference>
<dbReference type="GO" id="GO:0051287">
    <property type="term" value="F:NAD binding"/>
    <property type="evidence" value="ECO:0007669"/>
    <property type="project" value="InterPro"/>
</dbReference>
<keyword evidence="10" id="KW-0627">Porphyrin biosynthesis</keyword>
<dbReference type="SUPFAM" id="SSF75615">
    <property type="entry name" value="Siroheme synthase middle domains-like"/>
    <property type="match status" value="1"/>
</dbReference>
<evidence type="ECO:0000256" key="7">
    <source>
        <dbReference type="ARBA" id="ARBA00023002"/>
    </source>
</evidence>
<keyword evidence="3" id="KW-0169">Cobalamin biosynthesis</keyword>
<dbReference type="NCBIfam" id="TIGR01470">
    <property type="entry name" value="cysG_Nterm"/>
    <property type="match status" value="1"/>
</dbReference>
<dbReference type="Pfam" id="PF14824">
    <property type="entry name" value="Sirohm_synth_M"/>
    <property type="match status" value="1"/>
</dbReference>
<keyword evidence="9" id="KW-0456">Lyase</keyword>
<evidence type="ECO:0000256" key="13">
    <source>
        <dbReference type="ARBA" id="ARBA00047561"/>
    </source>
</evidence>
<dbReference type="GO" id="GO:0051266">
    <property type="term" value="F:sirohydrochlorin ferrochelatase activity"/>
    <property type="evidence" value="ECO:0007669"/>
    <property type="project" value="InterPro"/>
</dbReference>
<keyword evidence="11" id="KW-0511">Multifunctional enzyme</keyword>
<evidence type="ECO:0000256" key="5">
    <source>
        <dbReference type="ARBA" id="ARBA00022679"/>
    </source>
</evidence>
<protein>
    <submittedName>
        <fullName evidence="20">Uroporphyrinogen-III C-methyltransferase</fullName>
        <ecNumber evidence="20">2.1.1.107</ecNumber>
    </submittedName>
</protein>
<comment type="similarity">
    <text evidence="2 16">Belongs to the precorrin methyltransferase family.</text>
</comment>
<dbReference type="Pfam" id="PF00590">
    <property type="entry name" value="TP_methylase"/>
    <property type="match status" value="1"/>
</dbReference>
<evidence type="ECO:0000256" key="2">
    <source>
        <dbReference type="ARBA" id="ARBA00005879"/>
    </source>
</evidence>
<dbReference type="RefSeq" id="WP_142888213.1">
    <property type="nucleotide sequence ID" value="NZ_VIKR01000001.1"/>
</dbReference>
<comment type="pathway">
    <text evidence="1">Porphyrin-containing compound metabolism; siroheme biosynthesis; sirohydrochlorin from precorrin-2: step 1/1.</text>
</comment>
<evidence type="ECO:0000313" key="20">
    <source>
        <dbReference type="EMBL" id="TQV76853.1"/>
    </source>
</evidence>
<evidence type="ECO:0000259" key="19">
    <source>
        <dbReference type="Pfam" id="PF14824"/>
    </source>
</evidence>
<evidence type="ECO:0000256" key="8">
    <source>
        <dbReference type="ARBA" id="ARBA00023027"/>
    </source>
</evidence>
<dbReference type="InterPro" id="IPR003043">
    <property type="entry name" value="Uropor_MeTrfase_CS"/>
</dbReference>
<evidence type="ECO:0000256" key="3">
    <source>
        <dbReference type="ARBA" id="ARBA00022573"/>
    </source>
</evidence>
<evidence type="ECO:0000256" key="14">
    <source>
        <dbReference type="ARBA" id="ARBA00060548"/>
    </source>
</evidence>
<dbReference type="Gene3D" id="3.30.950.10">
    <property type="entry name" value="Methyltransferase, Cobalt-precorrin-4 Transmethylase, Domain 2"/>
    <property type="match status" value="1"/>
</dbReference>
<dbReference type="GO" id="GO:0009236">
    <property type="term" value="P:cobalamin biosynthetic process"/>
    <property type="evidence" value="ECO:0007669"/>
    <property type="project" value="UniProtKB-KW"/>
</dbReference>
<evidence type="ECO:0000256" key="15">
    <source>
        <dbReference type="PIRSR" id="PIRSR036426-1"/>
    </source>
</evidence>
<dbReference type="InterPro" id="IPR014777">
    <property type="entry name" value="4pyrrole_Mease_sub1"/>
</dbReference>
<gene>
    <name evidence="20" type="primary">cobA</name>
    <name evidence="20" type="ORF">FLL45_02540</name>
</gene>
<evidence type="ECO:0000256" key="4">
    <source>
        <dbReference type="ARBA" id="ARBA00022603"/>
    </source>
</evidence>
<keyword evidence="7" id="KW-0560">Oxidoreductase</keyword>
<dbReference type="InterPro" id="IPR050161">
    <property type="entry name" value="Siro_Cobalamin_biosynth"/>
</dbReference>
<dbReference type="CDD" id="cd11642">
    <property type="entry name" value="SUMT"/>
    <property type="match status" value="1"/>
</dbReference>
<feature type="domain" description="Sirohaem synthase dimerisation" evidence="18">
    <location>
        <begin position="154"/>
        <end position="208"/>
    </location>
</feature>
<dbReference type="PIRSF" id="PIRSF036426">
    <property type="entry name" value="Sirohaem_synth"/>
    <property type="match status" value="1"/>
</dbReference>
<accession>A0A545TI02</accession>
<dbReference type="Gene3D" id="3.40.1010.10">
    <property type="entry name" value="Cobalt-precorrin-4 Transmethylase, Domain 1"/>
    <property type="match status" value="1"/>
</dbReference>
<comment type="pathway">
    <text evidence="12">Porphyrin-containing compound metabolism; siroheme biosynthesis; precorrin-2 from uroporphyrinogen III: step 1/1.</text>
</comment>
<evidence type="ECO:0000256" key="11">
    <source>
        <dbReference type="ARBA" id="ARBA00023268"/>
    </source>
</evidence>
<dbReference type="AlphaFoldDB" id="A0A545TI02"/>
<evidence type="ECO:0000256" key="12">
    <source>
        <dbReference type="ARBA" id="ARBA00025705"/>
    </source>
</evidence>
<dbReference type="SUPFAM" id="SSF51735">
    <property type="entry name" value="NAD(P)-binding Rossmann-fold domains"/>
    <property type="match status" value="1"/>
</dbReference>
<dbReference type="UniPathway" id="UPA00262">
    <property type="reaction ID" value="UER00211"/>
</dbReference>
<name>A0A545TI02_9GAMM</name>
<dbReference type="Pfam" id="PF10414">
    <property type="entry name" value="CysG_dimeriser"/>
    <property type="match status" value="1"/>
</dbReference>
<dbReference type="PANTHER" id="PTHR45790:SF3">
    <property type="entry name" value="S-ADENOSYL-L-METHIONINE-DEPENDENT UROPORPHYRINOGEN III METHYLTRANSFERASE, CHLOROPLASTIC"/>
    <property type="match status" value="1"/>
</dbReference>
<comment type="pathway">
    <text evidence="14">Cofactor biosynthesis; adenosylcobalamin biosynthesis; precorrin-2 from uroporphyrinogen III: step 1/1.</text>
</comment>
<organism evidence="20 21">
    <name type="scientific">Aliikangiella marina</name>
    <dbReference type="NCBI Taxonomy" id="1712262"/>
    <lineage>
        <taxon>Bacteria</taxon>
        <taxon>Pseudomonadati</taxon>
        <taxon>Pseudomonadota</taxon>
        <taxon>Gammaproteobacteria</taxon>
        <taxon>Oceanospirillales</taxon>
        <taxon>Pleioneaceae</taxon>
        <taxon>Aliikangiella</taxon>
    </lineage>
</organism>
<dbReference type="Gene3D" id="3.30.160.110">
    <property type="entry name" value="Siroheme synthase, domain 2"/>
    <property type="match status" value="1"/>
</dbReference>
<comment type="catalytic activity">
    <reaction evidence="13">
        <text>precorrin-2 + NAD(+) = sirohydrochlorin + NADH + 2 H(+)</text>
        <dbReference type="Rhea" id="RHEA:15613"/>
        <dbReference type="ChEBI" id="CHEBI:15378"/>
        <dbReference type="ChEBI" id="CHEBI:57540"/>
        <dbReference type="ChEBI" id="CHEBI:57945"/>
        <dbReference type="ChEBI" id="CHEBI:58351"/>
        <dbReference type="ChEBI" id="CHEBI:58827"/>
        <dbReference type="EC" id="1.3.1.76"/>
    </reaction>
</comment>
<dbReference type="InterPro" id="IPR036291">
    <property type="entry name" value="NAD(P)-bd_dom_sf"/>
</dbReference>
<evidence type="ECO:0000256" key="6">
    <source>
        <dbReference type="ARBA" id="ARBA00022691"/>
    </source>
</evidence>
<dbReference type="EMBL" id="VIKR01000001">
    <property type="protein sequence ID" value="TQV76853.1"/>
    <property type="molecule type" value="Genomic_DNA"/>
</dbReference>
<evidence type="ECO:0000259" key="17">
    <source>
        <dbReference type="Pfam" id="PF00590"/>
    </source>
</evidence>
<dbReference type="InterPro" id="IPR019478">
    <property type="entry name" value="Sirohaem_synthase_dimer_dom"/>
</dbReference>
<dbReference type="GO" id="GO:0004851">
    <property type="term" value="F:uroporphyrin-III C-methyltransferase activity"/>
    <property type="evidence" value="ECO:0007669"/>
    <property type="project" value="UniProtKB-EC"/>
</dbReference>